<reference evidence="4" key="1">
    <citation type="submission" date="2013-08" db="EMBL/GenBank/DDBJ databases">
        <authorList>
            <person name="Mendez C."/>
            <person name="Richter M."/>
            <person name="Ferrer M."/>
            <person name="Sanchez J."/>
        </authorList>
    </citation>
    <scope>NUCLEOTIDE SEQUENCE</scope>
</reference>
<gene>
    <name evidence="4" type="ORF">B2A_07113</name>
</gene>
<dbReference type="PANTHER" id="PTHR43270">
    <property type="entry name" value="BETA-ALA-HIS DIPEPTIDASE"/>
    <property type="match status" value="1"/>
</dbReference>
<dbReference type="GO" id="GO:0006508">
    <property type="term" value="P:proteolysis"/>
    <property type="evidence" value="ECO:0007669"/>
    <property type="project" value="UniProtKB-KW"/>
</dbReference>
<feature type="non-terminal residue" evidence="4">
    <location>
        <position position="92"/>
    </location>
</feature>
<sequence length="92" mass="10538">MYFMQDPRSALRDSHDRNLEDLFALLRHPSISALPDHRDDVRQTAEALADLMRSYGIEHVRVHETAGHPIVYGDYLHAPGRPTALVYGHYDV</sequence>
<dbReference type="SUPFAM" id="SSF53187">
    <property type="entry name" value="Zn-dependent exopeptidases"/>
    <property type="match status" value="1"/>
</dbReference>
<dbReference type="InterPro" id="IPR051458">
    <property type="entry name" value="Cyt/Met_Dipeptidase"/>
</dbReference>
<evidence type="ECO:0000256" key="1">
    <source>
        <dbReference type="ARBA" id="ARBA00022670"/>
    </source>
</evidence>
<dbReference type="AlphaFoldDB" id="T1A241"/>
<dbReference type="Gene3D" id="3.40.630.10">
    <property type="entry name" value="Zn peptidases"/>
    <property type="match status" value="1"/>
</dbReference>
<name>T1A241_9ZZZZ</name>
<evidence type="ECO:0000256" key="3">
    <source>
        <dbReference type="ARBA" id="ARBA00022801"/>
    </source>
</evidence>
<proteinExistence type="predicted"/>
<evidence type="ECO:0000256" key="2">
    <source>
        <dbReference type="ARBA" id="ARBA00022723"/>
    </source>
</evidence>
<protein>
    <submittedName>
        <fullName evidence="4">Peptidase, M20/M25/M40 family protein</fullName>
    </submittedName>
</protein>
<dbReference type="EMBL" id="AUZZ01005083">
    <property type="protein sequence ID" value="EQD50977.1"/>
    <property type="molecule type" value="Genomic_DNA"/>
</dbReference>
<evidence type="ECO:0000313" key="4">
    <source>
        <dbReference type="EMBL" id="EQD50977.1"/>
    </source>
</evidence>
<dbReference type="GO" id="GO:0046872">
    <property type="term" value="F:metal ion binding"/>
    <property type="evidence" value="ECO:0007669"/>
    <property type="project" value="UniProtKB-KW"/>
</dbReference>
<dbReference type="GO" id="GO:0008233">
    <property type="term" value="F:peptidase activity"/>
    <property type="evidence" value="ECO:0007669"/>
    <property type="project" value="UniProtKB-KW"/>
</dbReference>
<dbReference type="PANTHER" id="PTHR43270:SF12">
    <property type="entry name" value="SUCCINYL-DIAMINOPIMELATE DESUCCINYLASE"/>
    <property type="match status" value="1"/>
</dbReference>
<comment type="caution">
    <text evidence="4">The sequence shown here is derived from an EMBL/GenBank/DDBJ whole genome shotgun (WGS) entry which is preliminary data.</text>
</comment>
<keyword evidence="3" id="KW-0378">Hydrolase</keyword>
<keyword evidence="2" id="KW-0479">Metal-binding</keyword>
<organism evidence="4">
    <name type="scientific">mine drainage metagenome</name>
    <dbReference type="NCBI Taxonomy" id="410659"/>
    <lineage>
        <taxon>unclassified sequences</taxon>
        <taxon>metagenomes</taxon>
        <taxon>ecological metagenomes</taxon>
    </lineage>
</organism>
<accession>T1A241</accession>
<reference evidence="4" key="2">
    <citation type="journal article" date="2014" name="ISME J.">
        <title>Microbial stratification in low pH oxic and suboxic macroscopic growths along an acid mine drainage.</title>
        <authorList>
            <person name="Mendez-Garcia C."/>
            <person name="Mesa V."/>
            <person name="Sprenger R.R."/>
            <person name="Richter M."/>
            <person name="Diez M.S."/>
            <person name="Solano J."/>
            <person name="Bargiela R."/>
            <person name="Golyshina O.V."/>
            <person name="Manteca A."/>
            <person name="Ramos J.L."/>
            <person name="Gallego J.R."/>
            <person name="Llorente I."/>
            <person name="Martins Dos Santos V.A."/>
            <person name="Jensen O.N."/>
            <person name="Pelaez A.I."/>
            <person name="Sanchez J."/>
            <person name="Ferrer M."/>
        </authorList>
    </citation>
    <scope>NUCLEOTIDE SEQUENCE</scope>
</reference>
<keyword evidence="1" id="KW-0645">Protease</keyword>